<dbReference type="Proteomes" id="UP000823521">
    <property type="component" value="Unassembled WGS sequence"/>
</dbReference>
<dbReference type="InterPro" id="IPR001242">
    <property type="entry name" value="Condensation_dom"/>
</dbReference>
<feature type="non-terminal residue" evidence="5">
    <location>
        <position position="564"/>
    </location>
</feature>
<gene>
    <name evidence="5" type="ORF">GSF22_33285</name>
</gene>
<keyword evidence="2" id="KW-0596">Phosphopantetheine</keyword>
<reference evidence="5 6" key="1">
    <citation type="submission" date="2019-12" db="EMBL/GenBank/DDBJ databases">
        <title>Whole genome sequencing of endophytic Actinobacterium Micromonospora sp. MPMI6T.</title>
        <authorList>
            <person name="Evv R."/>
            <person name="Podile A.R."/>
        </authorList>
    </citation>
    <scope>NUCLEOTIDE SEQUENCE [LARGE SCALE GENOMIC DNA]</scope>
    <source>
        <strain evidence="5 6">MPMI6</strain>
    </source>
</reference>
<dbReference type="SUPFAM" id="SSF52777">
    <property type="entry name" value="CoA-dependent acyltransferases"/>
    <property type="match status" value="2"/>
</dbReference>
<evidence type="ECO:0000259" key="4">
    <source>
        <dbReference type="PROSITE" id="PS50075"/>
    </source>
</evidence>
<dbReference type="SMART" id="SM00823">
    <property type="entry name" value="PKS_PP"/>
    <property type="match status" value="1"/>
</dbReference>
<keyword evidence="3" id="KW-0597">Phosphoprotein</keyword>
<dbReference type="Gene3D" id="3.30.559.30">
    <property type="entry name" value="Nonribosomal peptide synthetase, condensation domain"/>
    <property type="match status" value="1"/>
</dbReference>
<evidence type="ECO:0000313" key="6">
    <source>
        <dbReference type="Proteomes" id="UP000823521"/>
    </source>
</evidence>
<evidence type="ECO:0000256" key="3">
    <source>
        <dbReference type="ARBA" id="ARBA00022553"/>
    </source>
</evidence>
<dbReference type="Gene3D" id="3.30.559.10">
    <property type="entry name" value="Chloramphenicol acetyltransferase-like domain"/>
    <property type="match status" value="1"/>
</dbReference>
<comment type="cofactor">
    <cofactor evidence="1">
        <name>pantetheine 4'-phosphate</name>
        <dbReference type="ChEBI" id="CHEBI:47942"/>
    </cofactor>
</comment>
<proteinExistence type="predicted"/>
<dbReference type="PANTHER" id="PTHR45527">
    <property type="entry name" value="NONRIBOSOMAL PEPTIDE SYNTHETASE"/>
    <property type="match status" value="1"/>
</dbReference>
<dbReference type="Pfam" id="PF00668">
    <property type="entry name" value="Condensation"/>
    <property type="match status" value="1"/>
</dbReference>
<dbReference type="InterPro" id="IPR036736">
    <property type="entry name" value="ACP-like_sf"/>
</dbReference>
<dbReference type="InterPro" id="IPR020806">
    <property type="entry name" value="PKS_PP-bd"/>
</dbReference>
<dbReference type="EMBL" id="WVUH01000621">
    <property type="protein sequence ID" value="MBO4210831.1"/>
    <property type="molecule type" value="Genomic_DNA"/>
</dbReference>
<dbReference type="PROSITE" id="PS00012">
    <property type="entry name" value="PHOSPHOPANTETHEINE"/>
    <property type="match status" value="1"/>
</dbReference>
<evidence type="ECO:0000256" key="1">
    <source>
        <dbReference type="ARBA" id="ARBA00001957"/>
    </source>
</evidence>
<organism evidence="5 6">
    <name type="scientific">Micromonospora echinofusca</name>
    <dbReference type="NCBI Taxonomy" id="47858"/>
    <lineage>
        <taxon>Bacteria</taxon>
        <taxon>Bacillati</taxon>
        <taxon>Actinomycetota</taxon>
        <taxon>Actinomycetes</taxon>
        <taxon>Micromonosporales</taxon>
        <taxon>Micromonosporaceae</taxon>
        <taxon>Micromonospora</taxon>
    </lineage>
</organism>
<dbReference type="PANTHER" id="PTHR45527:SF1">
    <property type="entry name" value="FATTY ACID SYNTHASE"/>
    <property type="match status" value="1"/>
</dbReference>
<accession>A0ABS3W225</accession>
<sequence length="564" mass="61886">MEAGSELEQRLAGIWCQVLGLDRVSVTASFFDLGGHSINAIALVGALRNAGHPVSVRDVFVHRTVAALAAHLTAQQATTEETTEAVPAFQAVAPFSLIGAEDRALLPAGLADAYPCAQVQLAMLVVTLTDQERRTYHNVSAFPITDGQPLDADALRRAVQAVVDRHDILRTSFALDGYSVPMQLVHADVPVDITLLDLRDLPTEEAETRLRAYMAAERATPFRPDEVPQMRIAGAVGRDDQWWFVLTMSHGILEGWSHHSLLMEILDNYRSVRDTGALAAFDAPPVRYADFVAGEVESLASDEDRGYWQDVVAKPVFELPPGWGEDESVPAYECGTRVPLHDLMDGLRDLASRTGTSLKSVLLAAHLKVMSQLTAEPVFTSGLVCHGRPEVTGADRVYGMHLNTLPFVHDARVGTWRELIRQTFDTELALWPHRRYPLPAVQRLGDGRRPIEILFNYLDFQQVDTERVGFVDAIYEASGEFGLHVSTLDGVLSILAQPHVVSYPNVVRLGGMYRAVLDAMIADVDGDARATYLPESELPVVLVDGVPVVEPVVRSVLVEVESRV</sequence>
<dbReference type="InterPro" id="IPR006162">
    <property type="entry name" value="Ppantetheine_attach_site"/>
</dbReference>
<dbReference type="SUPFAM" id="SSF47336">
    <property type="entry name" value="ACP-like"/>
    <property type="match status" value="1"/>
</dbReference>
<dbReference type="InterPro" id="IPR009081">
    <property type="entry name" value="PP-bd_ACP"/>
</dbReference>
<comment type="caution">
    <text evidence="5">The sequence shown here is derived from an EMBL/GenBank/DDBJ whole genome shotgun (WGS) entry which is preliminary data.</text>
</comment>
<keyword evidence="6" id="KW-1185">Reference proteome</keyword>
<feature type="domain" description="Carrier" evidence="4">
    <location>
        <begin position="2"/>
        <end position="76"/>
    </location>
</feature>
<dbReference type="InterPro" id="IPR023213">
    <property type="entry name" value="CAT-like_dom_sf"/>
</dbReference>
<dbReference type="Gene3D" id="1.10.1200.10">
    <property type="entry name" value="ACP-like"/>
    <property type="match status" value="1"/>
</dbReference>
<evidence type="ECO:0000313" key="5">
    <source>
        <dbReference type="EMBL" id="MBO4210831.1"/>
    </source>
</evidence>
<dbReference type="Pfam" id="PF00550">
    <property type="entry name" value="PP-binding"/>
    <property type="match status" value="1"/>
</dbReference>
<dbReference type="PROSITE" id="PS50075">
    <property type="entry name" value="CARRIER"/>
    <property type="match status" value="1"/>
</dbReference>
<protein>
    <submittedName>
        <fullName evidence="5">Non-ribosomal peptide synthetase</fullName>
    </submittedName>
</protein>
<evidence type="ECO:0000256" key="2">
    <source>
        <dbReference type="ARBA" id="ARBA00022450"/>
    </source>
</evidence>
<name>A0ABS3W225_MICEH</name>